<dbReference type="AlphaFoldDB" id="K9W6E0"/>
<proteinExistence type="predicted"/>
<protein>
    <submittedName>
        <fullName evidence="1">Uncharacterized protein</fullName>
    </submittedName>
</protein>
<dbReference type="Proteomes" id="UP000010472">
    <property type="component" value="Chromosome"/>
</dbReference>
<dbReference type="HOGENOM" id="CLU_2141731_0_0_3"/>
<name>K9W6E0_9CYAN</name>
<dbReference type="eggNOG" id="ENOG5032Y73">
    <property type="taxonomic scope" value="Bacteria"/>
</dbReference>
<evidence type="ECO:0000313" key="2">
    <source>
        <dbReference type="Proteomes" id="UP000010472"/>
    </source>
</evidence>
<dbReference type="OrthoDB" id="531905at2"/>
<sequence>MKSKAPVNNLPINLEASESTTNTGTMQLIESNLLPNNRPIDASSLIIHDTVNMSGMRPIGSNQKTAQIVSWIDNRPVFSSNFDADQTHLGYGGRPIASNRGNDFDEMLGYLD</sequence>
<organism evidence="1 2">
    <name type="scientific">Crinalium epipsammum PCC 9333</name>
    <dbReference type="NCBI Taxonomy" id="1173022"/>
    <lineage>
        <taxon>Bacteria</taxon>
        <taxon>Bacillati</taxon>
        <taxon>Cyanobacteriota</taxon>
        <taxon>Cyanophyceae</taxon>
        <taxon>Gomontiellales</taxon>
        <taxon>Gomontiellaceae</taxon>
        <taxon>Crinalium</taxon>
    </lineage>
</organism>
<dbReference type="KEGG" id="cep:Cri9333_4541"/>
<gene>
    <name evidence="1" type="ORF">Cri9333_4541</name>
</gene>
<reference evidence="1 2" key="1">
    <citation type="submission" date="2012-06" db="EMBL/GenBank/DDBJ databases">
        <title>Finished chromosome of genome of Crinalium epipsammum PCC 9333.</title>
        <authorList>
            <consortium name="US DOE Joint Genome Institute"/>
            <person name="Gugger M."/>
            <person name="Coursin T."/>
            <person name="Rippka R."/>
            <person name="Tandeau De Marsac N."/>
            <person name="Huntemann M."/>
            <person name="Wei C.-L."/>
            <person name="Han J."/>
            <person name="Detter J.C."/>
            <person name="Han C."/>
            <person name="Tapia R."/>
            <person name="Davenport K."/>
            <person name="Daligault H."/>
            <person name="Erkkila T."/>
            <person name="Gu W."/>
            <person name="Munk A.C.C."/>
            <person name="Teshima H."/>
            <person name="Xu Y."/>
            <person name="Chain P."/>
            <person name="Chen A."/>
            <person name="Krypides N."/>
            <person name="Mavromatis K."/>
            <person name="Markowitz V."/>
            <person name="Szeto E."/>
            <person name="Ivanova N."/>
            <person name="Mikhailova N."/>
            <person name="Ovchinnikova G."/>
            <person name="Pagani I."/>
            <person name="Pati A."/>
            <person name="Goodwin L."/>
            <person name="Peters L."/>
            <person name="Pitluck S."/>
            <person name="Woyke T."/>
            <person name="Kerfeld C."/>
        </authorList>
    </citation>
    <scope>NUCLEOTIDE SEQUENCE [LARGE SCALE GENOMIC DNA]</scope>
    <source>
        <strain evidence="1 2">PCC 9333</strain>
    </source>
</reference>
<dbReference type="EMBL" id="CP003620">
    <property type="protein sequence ID" value="AFZ15322.1"/>
    <property type="molecule type" value="Genomic_DNA"/>
</dbReference>
<dbReference type="RefSeq" id="WP_015205413.1">
    <property type="nucleotide sequence ID" value="NC_019753.1"/>
</dbReference>
<accession>K9W6E0</accession>
<keyword evidence="2" id="KW-1185">Reference proteome</keyword>
<evidence type="ECO:0000313" key="1">
    <source>
        <dbReference type="EMBL" id="AFZ15322.1"/>
    </source>
</evidence>